<dbReference type="PANTHER" id="PTHR35797">
    <property type="entry name" value="PROTEASE-RELATED"/>
    <property type="match status" value="1"/>
</dbReference>
<keyword evidence="3" id="KW-0378">Hydrolase</keyword>
<feature type="transmembrane region" description="Helical" evidence="1">
    <location>
        <begin position="144"/>
        <end position="163"/>
    </location>
</feature>
<evidence type="ECO:0000313" key="3">
    <source>
        <dbReference type="EMBL" id="RJL31446.1"/>
    </source>
</evidence>
<feature type="transmembrane region" description="Helical" evidence="1">
    <location>
        <begin position="183"/>
        <end position="204"/>
    </location>
</feature>
<reference evidence="3 4" key="1">
    <citation type="submission" date="2018-09" db="EMBL/GenBank/DDBJ databases">
        <title>YIM 75507 draft genome.</title>
        <authorList>
            <person name="Tang S."/>
            <person name="Feng Y."/>
        </authorList>
    </citation>
    <scope>NUCLEOTIDE SEQUENCE [LARGE SCALE GENOMIC DNA]</scope>
    <source>
        <strain evidence="3 4">YIM 75507</strain>
    </source>
</reference>
<dbReference type="RefSeq" id="WP_119928131.1">
    <property type="nucleotide sequence ID" value="NZ_QZEY01000007.1"/>
</dbReference>
<comment type="caution">
    <text evidence="3">The sequence shown here is derived from an EMBL/GenBank/DDBJ whole genome shotgun (WGS) entry which is preliminary data.</text>
</comment>
<dbReference type="GO" id="GO:0080120">
    <property type="term" value="P:CAAX-box protein maturation"/>
    <property type="evidence" value="ECO:0007669"/>
    <property type="project" value="UniProtKB-ARBA"/>
</dbReference>
<evidence type="ECO:0000256" key="1">
    <source>
        <dbReference type="SAM" id="Phobius"/>
    </source>
</evidence>
<dbReference type="GO" id="GO:0006508">
    <property type="term" value="P:proteolysis"/>
    <property type="evidence" value="ECO:0007669"/>
    <property type="project" value="UniProtKB-KW"/>
</dbReference>
<dbReference type="InterPro" id="IPR003675">
    <property type="entry name" value="Rce1/LyrA-like_dom"/>
</dbReference>
<keyword evidence="1" id="KW-0812">Transmembrane</keyword>
<protein>
    <submittedName>
        <fullName evidence="3">CPBP family intramembrane metalloprotease</fullName>
    </submittedName>
</protein>
<dbReference type="GO" id="GO:0008237">
    <property type="term" value="F:metallopeptidase activity"/>
    <property type="evidence" value="ECO:0007669"/>
    <property type="project" value="UniProtKB-KW"/>
</dbReference>
<feature type="transmembrane region" description="Helical" evidence="1">
    <location>
        <begin position="216"/>
        <end position="238"/>
    </location>
</feature>
<feature type="transmembrane region" description="Helical" evidence="1">
    <location>
        <begin position="99"/>
        <end position="124"/>
    </location>
</feature>
<gene>
    <name evidence="3" type="ORF">D5H75_20680</name>
</gene>
<proteinExistence type="predicted"/>
<dbReference type="Pfam" id="PF02517">
    <property type="entry name" value="Rce1-like"/>
    <property type="match status" value="1"/>
</dbReference>
<organism evidence="3 4">
    <name type="scientific">Bailinhaonella thermotolerans</name>
    <dbReference type="NCBI Taxonomy" id="1070861"/>
    <lineage>
        <taxon>Bacteria</taxon>
        <taxon>Bacillati</taxon>
        <taxon>Actinomycetota</taxon>
        <taxon>Actinomycetes</taxon>
        <taxon>Streptosporangiales</taxon>
        <taxon>Streptosporangiaceae</taxon>
        <taxon>Bailinhaonella</taxon>
    </lineage>
</organism>
<keyword evidence="1" id="KW-0472">Membrane</keyword>
<dbReference type="Proteomes" id="UP000265768">
    <property type="component" value="Unassembled WGS sequence"/>
</dbReference>
<evidence type="ECO:0000259" key="2">
    <source>
        <dbReference type="Pfam" id="PF02517"/>
    </source>
</evidence>
<dbReference type="EMBL" id="QZEY01000007">
    <property type="protein sequence ID" value="RJL31446.1"/>
    <property type="molecule type" value="Genomic_DNA"/>
</dbReference>
<feature type="transmembrane region" description="Helical" evidence="1">
    <location>
        <begin position="245"/>
        <end position="264"/>
    </location>
</feature>
<keyword evidence="4" id="KW-1185">Reference proteome</keyword>
<sequence>MSEGAPRAGGGAGGRGERARNKDLPVFVAVAYGLAWLVAIPIWVSGRGAAPSWGPLLATGMMLTPTVAVLAVWLMRRTPAGRWARETGLTLGPRRGRTIAWTAAAWAGIPALGFAAIAVSAWLGLLDLDLSALTRVPAGAGAEVPPQALVAAQVFGLLIAPAINAIPSLGEEWGWRGWLLPRLMPYGTAAALVGSGVIWGLWHAPLELLGRNYPALGAWGALFFTGFCVIFGAVLGRLRMITGSVWPAVVAHGAFNASAPYVLVVAAPGEPPNTALAGPFGLVGWVLMALVAVALLRVRGPREPLSSPSPTAPPARHR</sequence>
<feature type="transmembrane region" description="Helical" evidence="1">
    <location>
        <begin position="276"/>
        <end position="296"/>
    </location>
</feature>
<accession>A0A3A4AP51</accession>
<name>A0A3A4AP51_9ACTN</name>
<feature type="transmembrane region" description="Helical" evidence="1">
    <location>
        <begin position="24"/>
        <end position="44"/>
    </location>
</feature>
<keyword evidence="3" id="KW-0482">Metalloprotease</keyword>
<feature type="transmembrane region" description="Helical" evidence="1">
    <location>
        <begin position="56"/>
        <end position="75"/>
    </location>
</feature>
<keyword evidence="3" id="KW-0645">Protease</keyword>
<feature type="domain" description="CAAX prenyl protease 2/Lysostaphin resistance protein A-like" evidence="2">
    <location>
        <begin position="157"/>
        <end position="257"/>
    </location>
</feature>
<dbReference type="AlphaFoldDB" id="A0A3A4AP51"/>
<dbReference type="InterPro" id="IPR042150">
    <property type="entry name" value="MmRce1-like"/>
</dbReference>
<evidence type="ECO:0000313" key="4">
    <source>
        <dbReference type="Proteomes" id="UP000265768"/>
    </source>
</evidence>
<dbReference type="OrthoDB" id="3693644at2"/>
<dbReference type="PANTHER" id="PTHR35797:SF1">
    <property type="entry name" value="PROTEASE"/>
    <property type="match status" value="1"/>
</dbReference>
<dbReference type="GO" id="GO:0004175">
    <property type="term" value="F:endopeptidase activity"/>
    <property type="evidence" value="ECO:0007669"/>
    <property type="project" value="UniProtKB-ARBA"/>
</dbReference>
<keyword evidence="1" id="KW-1133">Transmembrane helix</keyword>